<sequence>MGVRKISQKALEKLRLKNTPPTPNAYFEAFYEVAKAEGEKEFDWRLSWLKKFDKDTQNRLKNAKNPNEFIETLAKILKEHKESDITRHEHYLKALSQVLLSAITDVLSASAKNRYHVLFKQNALNSSKATQRLYRYWEAFRKSQLHTNVLKKIVGIIVKSLRISGFHKVANKDTSKILANLAMHPESLTDLRMLEYLETQLNLFSPQTLSEQKLDSEISENLSACESKTQTYCVVIFQVDYQDSQDSSFFEYVDAQEKAIKILKTMCVQKLGESILLKHQGNRFAFLFPFTTDAELLDKITPIQQQLQAQKFSYKGVMFSFRFSIKILQRKNFESFEKMSEELRKELC</sequence>
<accession>A0A650EL25</accession>
<organism evidence="1">
    <name type="scientific">uncultured Helicobacter sp</name>
    <dbReference type="NCBI Taxonomy" id="175537"/>
    <lineage>
        <taxon>Bacteria</taxon>
        <taxon>Pseudomonadati</taxon>
        <taxon>Campylobacterota</taxon>
        <taxon>Epsilonproteobacteria</taxon>
        <taxon>Campylobacterales</taxon>
        <taxon>Helicobacteraceae</taxon>
        <taxon>Helicobacter</taxon>
        <taxon>environmental samples</taxon>
    </lineage>
</organism>
<protein>
    <submittedName>
        <fullName evidence="1">Uncharacterized protein</fullName>
    </submittedName>
</protein>
<name>A0A650EL25_9HELI</name>
<dbReference type="EMBL" id="MN577567">
    <property type="protein sequence ID" value="QGT49951.1"/>
    <property type="molecule type" value="Genomic_DNA"/>
</dbReference>
<dbReference type="AlphaFoldDB" id="A0A650EL25"/>
<reference evidence="1" key="1">
    <citation type="journal article" date="2020" name="J. ISSAAS">
        <title>Lactobacilli and other gastrointestinal microbiota of Peromyscus leucopus, reservoir host for agents of Lyme disease and other zoonoses in North America.</title>
        <authorList>
            <person name="Milovic A."/>
            <person name="Bassam K."/>
            <person name="Shao H."/>
            <person name="Chatzistamou I."/>
            <person name="Tufts D.M."/>
            <person name="Diuk-Wasser M."/>
            <person name="Barbour A.G."/>
        </authorList>
    </citation>
    <scope>NUCLEOTIDE SEQUENCE</scope>
    <source>
        <strain evidence="1">LL4</strain>
    </source>
</reference>
<evidence type="ECO:0000313" key="1">
    <source>
        <dbReference type="EMBL" id="QGT49951.1"/>
    </source>
</evidence>
<gene>
    <name evidence="1" type="ORF">Helico4rc_0700</name>
</gene>
<proteinExistence type="predicted"/>